<gene>
    <name evidence="1" type="ORF">ENI13_00075</name>
</gene>
<organism evidence="1">
    <name type="scientific">candidate division CPR3 bacterium</name>
    <dbReference type="NCBI Taxonomy" id="2268181"/>
    <lineage>
        <taxon>Bacteria</taxon>
        <taxon>Bacteria division CPR3</taxon>
    </lineage>
</organism>
<proteinExistence type="predicted"/>
<sequence>MTELCKNCKVPGEYGTQTFCKDHLPLKEKQRTIQQNKALHVLYELYAEALNEAGLDMREVLDESVDIPWSKDTVKNYLWRPIQKTQLEKSSTTELTTKDIDKVFETLNRYLGEKHGLHVPFPSIEEVMFRQLEDKK</sequence>
<dbReference type="EMBL" id="DRHL01000003">
    <property type="protein sequence ID" value="HEB13358.1"/>
    <property type="molecule type" value="Genomic_DNA"/>
</dbReference>
<dbReference type="Proteomes" id="UP000885695">
    <property type="component" value="Unassembled WGS sequence"/>
</dbReference>
<dbReference type="AlphaFoldDB" id="A0A7C1SQV9"/>
<name>A0A7C1SQV9_UNCC3</name>
<reference evidence="1" key="1">
    <citation type="journal article" date="2020" name="mSystems">
        <title>Genome- and Community-Level Interaction Insights into Carbon Utilization and Element Cycling Functions of Hydrothermarchaeota in Hydrothermal Sediment.</title>
        <authorList>
            <person name="Zhou Z."/>
            <person name="Liu Y."/>
            <person name="Xu W."/>
            <person name="Pan J."/>
            <person name="Luo Z.H."/>
            <person name="Li M."/>
        </authorList>
    </citation>
    <scope>NUCLEOTIDE SEQUENCE [LARGE SCALE GENOMIC DNA]</scope>
    <source>
        <strain evidence="1">HyVt-369</strain>
    </source>
</reference>
<accession>A0A7C1SQV9</accession>
<comment type="caution">
    <text evidence="1">The sequence shown here is derived from an EMBL/GenBank/DDBJ whole genome shotgun (WGS) entry which is preliminary data.</text>
</comment>
<evidence type="ECO:0000313" key="1">
    <source>
        <dbReference type="EMBL" id="HEB13358.1"/>
    </source>
</evidence>
<protein>
    <submittedName>
        <fullName evidence="1">Uncharacterized protein</fullName>
    </submittedName>
</protein>